<sequence>MDRLAAPSPRTGKGLSGNDGAGQAGMVRRFIDGSDSVEYLRGLWEWARANYTLAEIAQLEEAGQNGLIFLEEQRRCSSIYVELAQLTIVERAVVVARFAPKSFQCHCRHACCSGYTPNPEWQDAIRDLTHAALTPLSGHLSHYLVRRKLVEEVFGVKVKLEQLAEKASVSKNTVTAHRKLIKLWLSGQKAQPAKGTREAQPAIDGIESAARKKIDNLLSTVGFVGEPE</sequence>
<accession>A0A4R5MAT0</accession>
<name>A0A4R5MAT0_9BURK</name>
<organism evidence="2 3">
    <name type="scientific">Paraburkholderia silviterrae</name>
    <dbReference type="NCBI Taxonomy" id="2528715"/>
    <lineage>
        <taxon>Bacteria</taxon>
        <taxon>Pseudomonadati</taxon>
        <taxon>Pseudomonadota</taxon>
        <taxon>Betaproteobacteria</taxon>
        <taxon>Burkholderiales</taxon>
        <taxon>Burkholderiaceae</taxon>
        <taxon>Paraburkholderia</taxon>
    </lineage>
</organism>
<dbReference type="AlphaFoldDB" id="A0A4R5MAT0"/>
<evidence type="ECO:0000256" key="1">
    <source>
        <dbReference type="SAM" id="MobiDB-lite"/>
    </source>
</evidence>
<gene>
    <name evidence="2" type="ORF">EYW47_14985</name>
</gene>
<keyword evidence="3" id="KW-1185">Reference proteome</keyword>
<comment type="caution">
    <text evidence="2">The sequence shown here is derived from an EMBL/GenBank/DDBJ whole genome shotgun (WGS) entry which is preliminary data.</text>
</comment>
<dbReference type="EMBL" id="SMRP01000006">
    <property type="protein sequence ID" value="TDG23234.1"/>
    <property type="molecule type" value="Genomic_DNA"/>
</dbReference>
<evidence type="ECO:0000313" key="3">
    <source>
        <dbReference type="Proteomes" id="UP000295722"/>
    </source>
</evidence>
<proteinExistence type="predicted"/>
<protein>
    <submittedName>
        <fullName evidence="2">Uncharacterized protein</fullName>
    </submittedName>
</protein>
<dbReference type="OrthoDB" id="9115108at2"/>
<dbReference type="Proteomes" id="UP000295722">
    <property type="component" value="Unassembled WGS sequence"/>
</dbReference>
<reference evidence="2 3" key="1">
    <citation type="submission" date="2019-03" db="EMBL/GenBank/DDBJ databases">
        <title>Paraburkholderia sp. 4M-K11, isolated from subtropical forest soil.</title>
        <authorList>
            <person name="Gao Z.-H."/>
            <person name="Qiu L.-H."/>
        </authorList>
    </citation>
    <scope>NUCLEOTIDE SEQUENCE [LARGE SCALE GENOMIC DNA]</scope>
    <source>
        <strain evidence="2 3">4M-K11</strain>
    </source>
</reference>
<dbReference type="RefSeq" id="WP_133195605.1">
    <property type="nucleotide sequence ID" value="NZ_JBHUCW010000009.1"/>
</dbReference>
<feature type="region of interest" description="Disordered" evidence="1">
    <location>
        <begin position="1"/>
        <end position="20"/>
    </location>
</feature>
<evidence type="ECO:0000313" key="2">
    <source>
        <dbReference type="EMBL" id="TDG23234.1"/>
    </source>
</evidence>